<sequence>MDKLRRALAGDDGRDDDSTTGIIPNFDTTSLSWSTRIKCFAFCFILGILVSMLASLSLFLHRGWGQFAVLYTFGNIVSMLSTLFLMGPVNQVKKMFAPTRVVATILVLVMIVLTLVAGLWIKNPGLAFLFIIMQWMAMTWYSLSYIPYARDAVKKTVETCIA</sequence>
<dbReference type="InterPro" id="IPR011691">
    <property type="entry name" value="Vesicle_transpt_SFT2"/>
</dbReference>
<feature type="transmembrane region" description="Helical" evidence="9">
    <location>
        <begin position="101"/>
        <end position="121"/>
    </location>
</feature>
<comment type="subcellular location">
    <subcellularLocation>
        <location evidence="2 9">Membrane</location>
        <topology evidence="2 9">Multi-pass membrane protein</topology>
    </subcellularLocation>
</comment>
<dbReference type="GO" id="GO:0012505">
    <property type="term" value="C:endomembrane system"/>
    <property type="evidence" value="ECO:0007669"/>
    <property type="project" value="UniProtKB-ARBA"/>
</dbReference>
<evidence type="ECO:0000256" key="3">
    <source>
        <dbReference type="ARBA" id="ARBA00022448"/>
    </source>
</evidence>
<feature type="transmembrane region" description="Helical" evidence="9">
    <location>
        <begin position="39"/>
        <end position="61"/>
    </location>
</feature>
<protein>
    <recommendedName>
        <fullName evidence="9">Vesicle transport protein</fullName>
    </recommendedName>
</protein>
<keyword evidence="4 9" id="KW-0812">Transmembrane</keyword>
<evidence type="ECO:0000256" key="6">
    <source>
        <dbReference type="ARBA" id="ARBA00022989"/>
    </source>
</evidence>
<gene>
    <name evidence="10" type="ORF">g.37513</name>
</gene>
<evidence type="ECO:0000256" key="9">
    <source>
        <dbReference type="RuleBase" id="RU363111"/>
    </source>
</evidence>
<comment type="similarity">
    <text evidence="8 9">Belongs to the SFT2 family.</text>
</comment>
<dbReference type="PANTHER" id="PTHR23137">
    <property type="entry name" value="VESICLE TRANSPORT PROTEIN-RELATED"/>
    <property type="match status" value="1"/>
</dbReference>
<dbReference type="GO" id="GO:0005737">
    <property type="term" value="C:cytoplasm"/>
    <property type="evidence" value="ECO:0007669"/>
    <property type="project" value="UniProtKB-ARBA"/>
</dbReference>
<proteinExistence type="inferred from homology"/>
<keyword evidence="3 9" id="KW-0813">Transport</keyword>
<accession>A0A1B6GST1</accession>
<name>A0A1B6GST1_9HEMI</name>
<evidence type="ECO:0000256" key="5">
    <source>
        <dbReference type="ARBA" id="ARBA00022927"/>
    </source>
</evidence>
<evidence type="ECO:0000256" key="7">
    <source>
        <dbReference type="ARBA" id="ARBA00023136"/>
    </source>
</evidence>
<evidence type="ECO:0000256" key="4">
    <source>
        <dbReference type="ARBA" id="ARBA00022692"/>
    </source>
</evidence>
<dbReference type="AlphaFoldDB" id="A0A1B6GST1"/>
<evidence type="ECO:0000313" key="10">
    <source>
        <dbReference type="EMBL" id="JAS65403.1"/>
    </source>
</evidence>
<evidence type="ECO:0000256" key="1">
    <source>
        <dbReference type="ARBA" id="ARBA00003566"/>
    </source>
</evidence>
<comment type="function">
    <text evidence="1 9">May be involved in fusion of retrograde transport vesicles derived from an endocytic compartment with the Golgi complex.</text>
</comment>
<reference evidence="10" key="1">
    <citation type="submission" date="2015-11" db="EMBL/GenBank/DDBJ databases">
        <title>De novo transcriptome assembly of four potential Pierce s Disease insect vectors from Arizona vineyards.</title>
        <authorList>
            <person name="Tassone E.E."/>
        </authorList>
    </citation>
    <scope>NUCLEOTIDE SEQUENCE</scope>
</reference>
<dbReference type="Pfam" id="PF04178">
    <property type="entry name" value="Got1"/>
    <property type="match status" value="1"/>
</dbReference>
<evidence type="ECO:0000256" key="2">
    <source>
        <dbReference type="ARBA" id="ARBA00004141"/>
    </source>
</evidence>
<dbReference type="GO" id="GO:0016192">
    <property type="term" value="P:vesicle-mediated transport"/>
    <property type="evidence" value="ECO:0007669"/>
    <property type="project" value="InterPro"/>
</dbReference>
<evidence type="ECO:0000256" key="8">
    <source>
        <dbReference type="ARBA" id="ARBA00025800"/>
    </source>
</evidence>
<dbReference type="GO" id="GO:0016020">
    <property type="term" value="C:membrane"/>
    <property type="evidence" value="ECO:0007669"/>
    <property type="project" value="UniProtKB-SubCell"/>
</dbReference>
<dbReference type="PANTHER" id="PTHR23137:SF6">
    <property type="entry name" value="VESICLE TRANSPORT PROTEIN"/>
    <property type="match status" value="1"/>
</dbReference>
<dbReference type="EMBL" id="GECZ01004366">
    <property type="protein sequence ID" value="JAS65403.1"/>
    <property type="molecule type" value="Transcribed_RNA"/>
</dbReference>
<keyword evidence="6 9" id="KW-1133">Transmembrane helix</keyword>
<keyword evidence="5 9" id="KW-0653">Protein transport</keyword>
<keyword evidence="7 9" id="KW-0472">Membrane</keyword>
<organism evidence="10">
    <name type="scientific">Cuerna arida</name>
    <dbReference type="NCBI Taxonomy" id="1464854"/>
    <lineage>
        <taxon>Eukaryota</taxon>
        <taxon>Metazoa</taxon>
        <taxon>Ecdysozoa</taxon>
        <taxon>Arthropoda</taxon>
        <taxon>Hexapoda</taxon>
        <taxon>Insecta</taxon>
        <taxon>Pterygota</taxon>
        <taxon>Neoptera</taxon>
        <taxon>Paraneoptera</taxon>
        <taxon>Hemiptera</taxon>
        <taxon>Auchenorrhyncha</taxon>
        <taxon>Membracoidea</taxon>
        <taxon>Cicadellidae</taxon>
        <taxon>Cicadellinae</taxon>
        <taxon>Proconiini</taxon>
        <taxon>Cuerna</taxon>
    </lineage>
</organism>
<feature type="transmembrane region" description="Helical" evidence="9">
    <location>
        <begin position="127"/>
        <end position="146"/>
    </location>
</feature>
<dbReference type="InterPro" id="IPR007305">
    <property type="entry name" value="Vesicle_transpt_Got1/SFT2"/>
</dbReference>
<feature type="transmembrane region" description="Helical" evidence="9">
    <location>
        <begin position="67"/>
        <end position="89"/>
    </location>
</feature>
<dbReference type="GO" id="GO:0015031">
    <property type="term" value="P:protein transport"/>
    <property type="evidence" value="ECO:0007669"/>
    <property type="project" value="UniProtKB-KW"/>
</dbReference>